<gene>
    <name evidence="2" type="ORF">LQ564_03770</name>
</gene>
<accession>A0ABS8Q104</accession>
<reference evidence="2" key="1">
    <citation type="submission" date="2021-11" db="EMBL/GenBank/DDBJ databases">
        <title>The complete genome of Massilia sp sp. G4R7.</title>
        <authorList>
            <person name="Liu L."/>
            <person name="Yue J."/>
            <person name="Yuan J."/>
            <person name="Yang F."/>
            <person name="Li L."/>
        </authorList>
    </citation>
    <scope>NUCLEOTIDE SEQUENCE</scope>
    <source>
        <strain evidence="2">G4R7</strain>
    </source>
</reference>
<dbReference type="Proteomes" id="UP001179361">
    <property type="component" value="Unassembled WGS sequence"/>
</dbReference>
<name>A0ABS8Q104_9BURK</name>
<evidence type="ECO:0000256" key="1">
    <source>
        <dbReference type="SAM" id="SignalP"/>
    </source>
</evidence>
<feature type="chain" id="PRO_5045797544" description="Alpha/beta hydrolase" evidence="1">
    <location>
        <begin position="45"/>
        <end position="150"/>
    </location>
</feature>
<dbReference type="InterPro" id="IPR029058">
    <property type="entry name" value="AB_hydrolase_fold"/>
</dbReference>
<evidence type="ECO:0000313" key="2">
    <source>
        <dbReference type="EMBL" id="MCD2515427.1"/>
    </source>
</evidence>
<proteinExistence type="predicted"/>
<dbReference type="EMBL" id="JAJNOC010000001">
    <property type="protein sequence ID" value="MCD2515427.1"/>
    <property type="molecule type" value="Genomic_DNA"/>
</dbReference>
<evidence type="ECO:0008006" key="4">
    <source>
        <dbReference type="Google" id="ProtNLM"/>
    </source>
</evidence>
<sequence>MSLCAFCPAPFIYADGILIPEISIKFVVRSLVIASLLACATAHAQSPAPALAADQVAVGAKPYAGKLPDVPVVVLTSVQQAEKPMFFLETADAVAVKRSLHADFLKQFSKGSQVVTDRSGHSIQMEEPELVIAAVREVIALADRNGAEAR</sequence>
<keyword evidence="1" id="KW-0732">Signal</keyword>
<keyword evidence="3" id="KW-1185">Reference proteome</keyword>
<organism evidence="2 3">
    <name type="scientific">Massilia phyllostachyos</name>
    <dbReference type="NCBI Taxonomy" id="2898585"/>
    <lineage>
        <taxon>Bacteria</taxon>
        <taxon>Pseudomonadati</taxon>
        <taxon>Pseudomonadota</taxon>
        <taxon>Betaproteobacteria</taxon>
        <taxon>Burkholderiales</taxon>
        <taxon>Oxalobacteraceae</taxon>
        <taxon>Telluria group</taxon>
        <taxon>Massilia</taxon>
    </lineage>
</organism>
<dbReference type="Gene3D" id="3.40.50.1820">
    <property type="entry name" value="alpha/beta hydrolase"/>
    <property type="match status" value="1"/>
</dbReference>
<evidence type="ECO:0000313" key="3">
    <source>
        <dbReference type="Proteomes" id="UP001179361"/>
    </source>
</evidence>
<feature type="signal peptide" evidence="1">
    <location>
        <begin position="1"/>
        <end position="44"/>
    </location>
</feature>
<dbReference type="RefSeq" id="WP_231056734.1">
    <property type="nucleotide sequence ID" value="NZ_JAJNOC010000001.1"/>
</dbReference>
<protein>
    <recommendedName>
        <fullName evidence="4">Alpha/beta hydrolase</fullName>
    </recommendedName>
</protein>
<comment type="caution">
    <text evidence="2">The sequence shown here is derived from an EMBL/GenBank/DDBJ whole genome shotgun (WGS) entry which is preliminary data.</text>
</comment>